<name>A0ABQ8GZM3_9ROSI</name>
<feature type="transmembrane region" description="Helical" evidence="3">
    <location>
        <begin position="33"/>
        <end position="52"/>
    </location>
</feature>
<keyword evidence="6" id="KW-1185">Reference proteome</keyword>
<comment type="similarity">
    <text evidence="1">Belongs to the LOB domain-containing protein family.</text>
</comment>
<feature type="domain" description="LOB" evidence="4">
    <location>
        <begin position="63"/>
        <end position="164"/>
    </location>
</feature>
<gene>
    <name evidence="5" type="ORF">JRO89_XSUnG0073000</name>
</gene>
<reference evidence="5 6" key="1">
    <citation type="submission" date="2021-02" db="EMBL/GenBank/DDBJ databases">
        <title>Plant Genome Project.</title>
        <authorList>
            <person name="Zhang R.-G."/>
        </authorList>
    </citation>
    <scope>NUCLEOTIDE SEQUENCE [LARGE SCALE GENOMIC DNA]</scope>
    <source>
        <tissue evidence="5">Leaves</tissue>
    </source>
</reference>
<keyword evidence="3" id="KW-1133">Transmembrane helix</keyword>
<dbReference type="Proteomes" id="UP000827721">
    <property type="component" value="Unassembled WGS sequence"/>
</dbReference>
<dbReference type="Pfam" id="PF03195">
    <property type="entry name" value="LOB"/>
    <property type="match status" value="1"/>
</dbReference>
<evidence type="ECO:0000256" key="1">
    <source>
        <dbReference type="ARBA" id="ARBA00005474"/>
    </source>
</evidence>
<organism evidence="5 6">
    <name type="scientific">Xanthoceras sorbifolium</name>
    <dbReference type="NCBI Taxonomy" id="99658"/>
    <lineage>
        <taxon>Eukaryota</taxon>
        <taxon>Viridiplantae</taxon>
        <taxon>Streptophyta</taxon>
        <taxon>Embryophyta</taxon>
        <taxon>Tracheophyta</taxon>
        <taxon>Spermatophyta</taxon>
        <taxon>Magnoliopsida</taxon>
        <taxon>eudicotyledons</taxon>
        <taxon>Gunneridae</taxon>
        <taxon>Pentapetalae</taxon>
        <taxon>rosids</taxon>
        <taxon>malvids</taxon>
        <taxon>Sapindales</taxon>
        <taxon>Sapindaceae</taxon>
        <taxon>Xanthoceroideae</taxon>
        <taxon>Xanthoceras</taxon>
    </lineage>
</organism>
<feature type="compositionally biased region" description="Basic and acidic residues" evidence="2">
    <location>
        <begin position="383"/>
        <end position="415"/>
    </location>
</feature>
<proteinExistence type="inferred from homology"/>
<evidence type="ECO:0000313" key="6">
    <source>
        <dbReference type="Proteomes" id="UP000827721"/>
    </source>
</evidence>
<comment type="caution">
    <text evidence="5">The sequence shown here is derived from an EMBL/GenBank/DDBJ whole genome shotgun (WGS) entry which is preliminary data.</text>
</comment>
<accession>A0ABQ8GZM3</accession>
<dbReference type="PROSITE" id="PS50891">
    <property type="entry name" value="LOB"/>
    <property type="match status" value="1"/>
</dbReference>
<evidence type="ECO:0000256" key="3">
    <source>
        <dbReference type="SAM" id="Phobius"/>
    </source>
</evidence>
<sequence length="441" mass="49072">MKMREIMFRNRLSLTQVWSPVKTLISSSYFSKLNIFVFLFLFLSCPLALYMTKKGGGGGGSKQACAACKHQRRRCADNCPLAPYFPADQHQNFLNAHRLFGIGNIMRVLRQVPEDQRQDAVKSIIFESNQRALNPVVGCWGVVLQFRRQFQAAVEELHKVNAQLAVFRNQVPSRDLDLGIVRTNSIALPVPGCDYQNPAVQGEFKESTKKLEQQYYFDNPVFFSQGIPTHQPGSFASENIPVEPPFLPVQIPSLVSEGIPVQLPLLVSEGIPVQLPLLVSEGIPVQPPLLISEGMPIFKGNHDHLMHMVADHRKPYPGSKGAYCVDKSLDRIAGDTKSYSGLKRAYHVDKSLDIIAGDTKPYPPYLRSKRAYHVDKSSGSLTDEIKPSTESKGACEPRNELLHIESKTGEKESDKGQQGYDSELIKALNGGNDLHTKAEDS</sequence>
<keyword evidence="3" id="KW-0472">Membrane</keyword>
<evidence type="ECO:0000313" key="5">
    <source>
        <dbReference type="EMBL" id="KAH7525551.1"/>
    </source>
</evidence>
<feature type="region of interest" description="Disordered" evidence="2">
    <location>
        <begin position="376"/>
        <end position="441"/>
    </location>
</feature>
<dbReference type="EMBL" id="JAFEMO010000130">
    <property type="protein sequence ID" value="KAH7525551.1"/>
    <property type="molecule type" value="Genomic_DNA"/>
</dbReference>
<dbReference type="PANTHER" id="PTHR31301">
    <property type="entry name" value="LOB DOMAIN-CONTAINING PROTEIN 4-RELATED"/>
    <property type="match status" value="1"/>
</dbReference>
<evidence type="ECO:0000256" key="2">
    <source>
        <dbReference type="SAM" id="MobiDB-lite"/>
    </source>
</evidence>
<protein>
    <recommendedName>
        <fullName evidence="4">LOB domain-containing protein</fullName>
    </recommendedName>
</protein>
<evidence type="ECO:0000259" key="4">
    <source>
        <dbReference type="PROSITE" id="PS50891"/>
    </source>
</evidence>
<dbReference type="PANTHER" id="PTHR31301:SF21">
    <property type="entry name" value="LOB DOMAIN-CONTAINING PROTEIN 27-RELATED"/>
    <property type="match status" value="1"/>
</dbReference>
<dbReference type="InterPro" id="IPR004883">
    <property type="entry name" value="LOB"/>
</dbReference>
<keyword evidence="3" id="KW-0812">Transmembrane</keyword>